<dbReference type="AGR" id="MGI:3651572"/>
<evidence type="ECO:0000313" key="3">
    <source>
        <dbReference type="MGI" id="MGI:3651572"/>
    </source>
</evidence>
<gene>
    <name evidence="3" type="primary">Gm14129</name>
    <name evidence="2" type="synonym">Cstap4</name>
    <name evidence="3" type="synonym">OTTMUSG00000015744</name>
</gene>
<feature type="chain" id="PRO_5004274450" evidence="1">
    <location>
        <begin position="25"/>
        <end position="96"/>
    </location>
</feature>
<evidence type="ECO:0000256" key="1">
    <source>
        <dbReference type="SAM" id="SignalP"/>
    </source>
</evidence>
<evidence type="ECO:0000313" key="2">
    <source>
        <dbReference type="EMBL" id="CAE51411.1"/>
    </source>
</evidence>
<name>Q6IE34_MOUSE</name>
<proteinExistence type="evidence at transcript level"/>
<feature type="signal peptide" evidence="1">
    <location>
        <begin position="1"/>
        <end position="24"/>
    </location>
</feature>
<protein>
    <submittedName>
        <fullName evidence="2">Cystatin ap4</fullName>
    </submittedName>
</protein>
<organism evidence="2">
    <name type="scientific">Mus musculus</name>
    <name type="common">Mouse</name>
    <dbReference type="NCBI Taxonomy" id="10090"/>
    <lineage>
        <taxon>Eukaryota</taxon>
        <taxon>Metazoa</taxon>
        <taxon>Chordata</taxon>
        <taxon>Craniata</taxon>
        <taxon>Vertebrata</taxon>
        <taxon>Euteleostomi</taxon>
        <taxon>Mammalia</taxon>
        <taxon>Eutheria</taxon>
        <taxon>Euarchontoglires</taxon>
        <taxon>Glires</taxon>
        <taxon>Rodentia</taxon>
        <taxon>Myomorpha</taxon>
        <taxon>Muroidea</taxon>
        <taxon>Muridae</taxon>
        <taxon>Murinae</taxon>
        <taxon>Mus</taxon>
        <taxon>Mus</taxon>
    </lineage>
</organism>
<dbReference type="EMBL" id="BN000359">
    <property type="protein sequence ID" value="CAE51411.1"/>
    <property type="molecule type" value="mRNA"/>
</dbReference>
<dbReference type="MGI" id="MGI:3651572">
    <property type="gene designation" value="Gm14129"/>
</dbReference>
<dbReference type="AlphaFoldDB" id="Q6IE34"/>
<sequence>MYKTMGSTLLQLAIFVLLLNYIHAVQYFTTHVYTSYDKDHLFGNIQEDVFDIFRNAYNFFNNNKYLSNIKGEVTCKDLLLKLARCPLKEQADQHEV</sequence>
<reference evidence="2" key="1">
    <citation type="journal article" date="2004" name="Genome Res.">
        <title>A genomic analysis of rat proteases and protease inhibitors.</title>
        <authorList>
            <person name="Puente X.S."/>
            <person name="Lopez-Otin C."/>
        </authorList>
    </citation>
    <scope>NUCLEOTIDE SEQUENCE</scope>
    <source>
        <strain evidence="2">C57BL/6J</strain>
    </source>
</reference>
<accession>Q6IE34</accession>
<keyword evidence="1" id="KW-0732">Signal</keyword>